<dbReference type="GO" id="GO:0016787">
    <property type="term" value="F:hydrolase activity"/>
    <property type="evidence" value="ECO:0007669"/>
    <property type="project" value="UniProtKB-KW"/>
</dbReference>
<dbReference type="SUPFAM" id="SSF63829">
    <property type="entry name" value="Calcium-dependent phosphotriesterase"/>
    <property type="match status" value="1"/>
</dbReference>
<evidence type="ECO:0000313" key="5">
    <source>
        <dbReference type="EMBL" id="GHB39994.1"/>
    </source>
</evidence>
<dbReference type="GO" id="GO:0046872">
    <property type="term" value="F:metal ion binding"/>
    <property type="evidence" value="ECO:0007669"/>
    <property type="project" value="UniProtKB-KW"/>
</dbReference>
<dbReference type="AlphaFoldDB" id="A0A8J3G5X9"/>
<keyword evidence="3" id="KW-0862">Zinc</keyword>
<dbReference type="Proteomes" id="UP000642809">
    <property type="component" value="Unassembled WGS sequence"/>
</dbReference>
<dbReference type="InterPro" id="IPR011042">
    <property type="entry name" value="6-blade_b-propeller_TolB-like"/>
</dbReference>
<sequence>MKADAFIEILDERALKLIDPEQGFEILAQGFSWTEGPLWLESEQALIFSDIPQNSIFKIDHTGKLSLYLKPSGYTGSTQRGGETGSNALILDQEGHLVLCQHGDRRMARMSASLDDPKPNFETLVDNFEGKRLNSPNDAVYNRHGNLYFTDPPYGLEFGMDDLSKELSFQGVFQMNTDGTLLLLDSLSRPNGIAWSPDEKYLYVANSYPREAVWYRYEQREDGLIHNRTVFFDATEFVGKAGFQGLPDGLKVHSSGVIFATGPGGVWVFDADGTVLARLQTGEATSNCALSTDEKALYLTANSYILKFNLR</sequence>
<organism evidence="5 6">
    <name type="scientific">Mongoliitalea lutea</name>
    <dbReference type="NCBI Taxonomy" id="849756"/>
    <lineage>
        <taxon>Bacteria</taxon>
        <taxon>Pseudomonadati</taxon>
        <taxon>Bacteroidota</taxon>
        <taxon>Cytophagia</taxon>
        <taxon>Cytophagales</taxon>
        <taxon>Cyclobacteriaceae</taxon>
        <taxon>Mongoliitalea</taxon>
    </lineage>
</organism>
<dbReference type="EMBL" id="BMYF01000012">
    <property type="protein sequence ID" value="GHB39994.1"/>
    <property type="molecule type" value="Genomic_DNA"/>
</dbReference>
<comment type="cofactor">
    <cofactor evidence="3">
        <name>Zn(2+)</name>
        <dbReference type="ChEBI" id="CHEBI:29105"/>
    </cofactor>
    <text evidence="3">Binds 1 divalent metal cation per subunit.</text>
</comment>
<dbReference type="InterPro" id="IPR051262">
    <property type="entry name" value="SMP-30/CGR1_Lactonase"/>
</dbReference>
<proteinExistence type="predicted"/>
<dbReference type="Gene3D" id="2.120.10.30">
    <property type="entry name" value="TolB, C-terminal domain"/>
    <property type="match status" value="1"/>
</dbReference>
<accession>A0A8J3G5X9</accession>
<evidence type="ECO:0000259" key="4">
    <source>
        <dbReference type="Pfam" id="PF08450"/>
    </source>
</evidence>
<keyword evidence="6" id="KW-1185">Reference proteome</keyword>
<feature type="domain" description="SMP-30/Gluconolactonase/LRE-like region" evidence="4">
    <location>
        <begin position="33"/>
        <end position="301"/>
    </location>
</feature>
<dbReference type="InterPro" id="IPR013658">
    <property type="entry name" value="SGL"/>
</dbReference>
<feature type="binding site" evidence="3">
    <location>
        <position position="35"/>
    </location>
    <ligand>
        <name>a divalent metal cation</name>
        <dbReference type="ChEBI" id="CHEBI:60240"/>
    </ligand>
</feature>
<dbReference type="PANTHER" id="PTHR47572">
    <property type="entry name" value="LIPOPROTEIN-RELATED"/>
    <property type="match status" value="1"/>
</dbReference>
<gene>
    <name evidence="5" type="primary">gnl</name>
    <name evidence="5" type="ORF">GCM10008106_21450</name>
</gene>
<evidence type="ECO:0000256" key="1">
    <source>
        <dbReference type="ARBA" id="ARBA00022801"/>
    </source>
</evidence>
<feature type="binding site" evidence="3">
    <location>
        <position position="137"/>
    </location>
    <ligand>
        <name>substrate</name>
    </ligand>
</feature>
<feature type="active site" description="Proton donor/acceptor" evidence="2">
    <location>
        <position position="248"/>
    </location>
</feature>
<dbReference type="PANTHER" id="PTHR47572:SF4">
    <property type="entry name" value="LACTONASE DRP35"/>
    <property type="match status" value="1"/>
</dbReference>
<evidence type="ECO:0000313" key="6">
    <source>
        <dbReference type="Proteomes" id="UP000642809"/>
    </source>
</evidence>
<reference evidence="5" key="2">
    <citation type="submission" date="2020-09" db="EMBL/GenBank/DDBJ databases">
        <authorList>
            <person name="Sun Q."/>
            <person name="Kim S."/>
        </authorList>
    </citation>
    <scope>NUCLEOTIDE SEQUENCE</scope>
    <source>
        <strain evidence="5">KCTC 23224</strain>
    </source>
</reference>
<comment type="caution">
    <text evidence="5">The sequence shown here is derived from an EMBL/GenBank/DDBJ whole genome shotgun (WGS) entry which is preliminary data.</text>
</comment>
<protein>
    <submittedName>
        <fullName evidence="5">Gluconolactonase</fullName>
    </submittedName>
</protein>
<name>A0A8J3G5X9_9BACT</name>
<dbReference type="RefSeq" id="WP_229800588.1">
    <property type="nucleotide sequence ID" value="NZ_BMYF01000012.1"/>
</dbReference>
<dbReference type="Pfam" id="PF08450">
    <property type="entry name" value="SGL"/>
    <property type="match status" value="1"/>
</dbReference>
<feature type="binding site" evidence="3">
    <location>
        <position position="248"/>
    </location>
    <ligand>
        <name>a divalent metal cation</name>
        <dbReference type="ChEBI" id="CHEBI:60240"/>
    </ligand>
</feature>
<dbReference type="PRINTS" id="PR01790">
    <property type="entry name" value="SMP30FAMILY"/>
</dbReference>
<keyword evidence="3" id="KW-0479">Metal-binding</keyword>
<dbReference type="InterPro" id="IPR005511">
    <property type="entry name" value="SMP-30"/>
</dbReference>
<keyword evidence="1" id="KW-0378">Hydrolase</keyword>
<evidence type="ECO:0000256" key="3">
    <source>
        <dbReference type="PIRSR" id="PIRSR605511-2"/>
    </source>
</evidence>
<reference evidence="5" key="1">
    <citation type="journal article" date="2014" name="Int. J. Syst. Evol. Microbiol.">
        <title>Complete genome sequence of Corynebacterium casei LMG S-19264T (=DSM 44701T), isolated from a smear-ripened cheese.</title>
        <authorList>
            <consortium name="US DOE Joint Genome Institute (JGI-PGF)"/>
            <person name="Walter F."/>
            <person name="Albersmeier A."/>
            <person name="Kalinowski J."/>
            <person name="Ruckert C."/>
        </authorList>
    </citation>
    <scope>NUCLEOTIDE SEQUENCE</scope>
    <source>
        <strain evidence="5">KCTC 23224</strain>
    </source>
</reference>
<evidence type="ECO:0000256" key="2">
    <source>
        <dbReference type="PIRSR" id="PIRSR605511-1"/>
    </source>
</evidence>
<feature type="binding site" evidence="3">
    <location>
        <position position="191"/>
    </location>
    <ligand>
        <name>a divalent metal cation</name>
        <dbReference type="ChEBI" id="CHEBI:60240"/>
    </ligand>
</feature>